<accession>A0A0F9HDY6</accession>
<evidence type="ECO:0000313" key="1">
    <source>
        <dbReference type="EMBL" id="KKM13412.1"/>
    </source>
</evidence>
<dbReference type="EMBL" id="LAZR01015384">
    <property type="protein sequence ID" value="KKM13412.1"/>
    <property type="molecule type" value="Genomic_DNA"/>
</dbReference>
<organism evidence="1">
    <name type="scientific">marine sediment metagenome</name>
    <dbReference type="NCBI Taxonomy" id="412755"/>
    <lineage>
        <taxon>unclassified sequences</taxon>
        <taxon>metagenomes</taxon>
        <taxon>ecological metagenomes</taxon>
    </lineage>
</organism>
<proteinExistence type="predicted"/>
<comment type="caution">
    <text evidence="1">The sequence shown here is derived from an EMBL/GenBank/DDBJ whole genome shotgun (WGS) entry which is preliminary data.</text>
</comment>
<sequence>MVACVHVAKILPGKKEEFMQQLKEGFETGREALRSFGFTRIVSFTTPEVVGDGEALLVTVYEAEDPSVVERFYKLEPVLQQEARAHGVLVVPHDHEAVPKNVAFVDMDLTS</sequence>
<name>A0A0F9HDY6_9ZZZZ</name>
<dbReference type="AlphaFoldDB" id="A0A0F9HDY6"/>
<evidence type="ECO:0008006" key="2">
    <source>
        <dbReference type="Google" id="ProtNLM"/>
    </source>
</evidence>
<protein>
    <recommendedName>
        <fullName evidence="2">ABM domain-containing protein</fullName>
    </recommendedName>
</protein>
<gene>
    <name evidence="1" type="ORF">LCGC14_1716480</name>
</gene>
<reference evidence="1" key="1">
    <citation type="journal article" date="2015" name="Nature">
        <title>Complex archaea that bridge the gap between prokaryotes and eukaryotes.</title>
        <authorList>
            <person name="Spang A."/>
            <person name="Saw J.H."/>
            <person name="Jorgensen S.L."/>
            <person name="Zaremba-Niedzwiedzka K."/>
            <person name="Martijn J."/>
            <person name="Lind A.E."/>
            <person name="van Eijk R."/>
            <person name="Schleper C."/>
            <person name="Guy L."/>
            <person name="Ettema T.J."/>
        </authorList>
    </citation>
    <scope>NUCLEOTIDE SEQUENCE</scope>
</reference>